<dbReference type="InterPro" id="IPR035979">
    <property type="entry name" value="RBD_domain_sf"/>
</dbReference>
<keyword evidence="1 2" id="KW-0694">RNA-binding</keyword>
<evidence type="ECO:0000256" key="2">
    <source>
        <dbReference type="PROSITE-ProRule" id="PRU00176"/>
    </source>
</evidence>
<dbReference type="Pfam" id="PF00076">
    <property type="entry name" value="RRM_1"/>
    <property type="match status" value="1"/>
</dbReference>
<dbReference type="AlphaFoldDB" id="A0A9P7B7N1"/>
<dbReference type="InterPro" id="IPR012677">
    <property type="entry name" value="Nucleotide-bd_a/b_plait_sf"/>
</dbReference>
<dbReference type="SMART" id="SM00360">
    <property type="entry name" value="RRM"/>
    <property type="match status" value="1"/>
</dbReference>
<dbReference type="PANTHER" id="PTHR23236">
    <property type="entry name" value="EUKARYOTIC TRANSLATION INITIATION FACTOR 4B/4H"/>
    <property type="match status" value="1"/>
</dbReference>
<dbReference type="OrthoDB" id="4726at2759"/>
<evidence type="ECO:0000313" key="5">
    <source>
        <dbReference type="Proteomes" id="UP000750334"/>
    </source>
</evidence>
<comment type="caution">
    <text evidence="4">The sequence shown here is derived from an EMBL/GenBank/DDBJ whole genome shotgun (WGS) entry which is preliminary data.</text>
</comment>
<dbReference type="SUPFAM" id="SSF54928">
    <property type="entry name" value="RNA-binding domain, RBD"/>
    <property type="match status" value="1"/>
</dbReference>
<name>A0A9P7B7N1_MAUEX</name>
<protein>
    <submittedName>
        <fullName evidence="4">Cytoplasmic RNA-binding protein</fullName>
    </submittedName>
</protein>
<keyword evidence="5" id="KW-1185">Reference proteome</keyword>
<feature type="domain" description="RRM" evidence="3">
    <location>
        <begin position="35"/>
        <end position="111"/>
    </location>
</feature>
<dbReference type="Proteomes" id="UP000750334">
    <property type="component" value="Unassembled WGS sequence"/>
</dbReference>
<proteinExistence type="predicted"/>
<sequence length="128" mass="14822">MISDPANVQDNTIIKFPNTLTFEERQRLQIEADSRSIFITNIRKDITPEAIEEHFGKCGSIERITVVTDVHHRDLAHAYIEFENKGSMENALMLDKTKIDDKVITVTKKRTNVPAYNKHNIRIRKTKT</sequence>
<dbReference type="EMBL" id="PUHR01000140">
    <property type="protein sequence ID" value="KAG0662755.1"/>
    <property type="molecule type" value="Genomic_DNA"/>
</dbReference>
<gene>
    <name evidence="4" type="primary">SGN1</name>
    <name evidence="4" type="ORF">C6P45_001028</name>
</gene>
<evidence type="ECO:0000256" key="1">
    <source>
        <dbReference type="ARBA" id="ARBA00022884"/>
    </source>
</evidence>
<evidence type="ECO:0000313" key="4">
    <source>
        <dbReference type="EMBL" id="KAG0662755.1"/>
    </source>
</evidence>
<dbReference type="Gene3D" id="3.30.70.330">
    <property type="match status" value="1"/>
</dbReference>
<dbReference type="InterPro" id="IPR000504">
    <property type="entry name" value="RRM_dom"/>
</dbReference>
<reference evidence="4 5" key="1">
    <citation type="submission" date="2020-11" db="EMBL/GenBank/DDBJ databases">
        <title>Kefir isolates.</title>
        <authorList>
            <person name="Marcisauskas S."/>
            <person name="Kim Y."/>
            <person name="Blasche S."/>
        </authorList>
    </citation>
    <scope>NUCLEOTIDE SEQUENCE [LARGE SCALE GENOMIC DNA]</scope>
    <source>
        <strain evidence="4 5">OG2</strain>
    </source>
</reference>
<organism evidence="4 5">
    <name type="scientific">Maudiozyma exigua</name>
    <name type="common">Yeast</name>
    <name type="synonym">Kazachstania exigua</name>
    <dbReference type="NCBI Taxonomy" id="34358"/>
    <lineage>
        <taxon>Eukaryota</taxon>
        <taxon>Fungi</taxon>
        <taxon>Dikarya</taxon>
        <taxon>Ascomycota</taxon>
        <taxon>Saccharomycotina</taxon>
        <taxon>Saccharomycetes</taxon>
        <taxon>Saccharomycetales</taxon>
        <taxon>Saccharomycetaceae</taxon>
        <taxon>Maudiozyma</taxon>
    </lineage>
</organism>
<dbReference type="PANTHER" id="PTHR23236:SF12">
    <property type="entry name" value="EUKARYOTIC INITIATION FACTOR 4B-RELATED"/>
    <property type="match status" value="1"/>
</dbReference>
<dbReference type="GO" id="GO:0008143">
    <property type="term" value="F:poly(A) binding"/>
    <property type="evidence" value="ECO:0007669"/>
    <property type="project" value="TreeGrafter"/>
</dbReference>
<evidence type="ECO:0000259" key="3">
    <source>
        <dbReference type="PROSITE" id="PS50102"/>
    </source>
</evidence>
<accession>A0A9P7B7N1</accession>
<dbReference type="PROSITE" id="PS50102">
    <property type="entry name" value="RRM"/>
    <property type="match status" value="1"/>
</dbReference>